<feature type="compositionally biased region" description="Basic and acidic residues" evidence="4">
    <location>
        <begin position="105"/>
        <end position="117"/>
    </location>
</feature>
<dbReference type="RefSeq" id="XP_018266273.1">
    <property type="nucleotide sequence ID" value="XM_018403619.1"/>
</dbReference>
<dbReference type="Proteomes" id="UP000078595">
    <property type="component" value="Chromosome 1"/>
</dbReference>
<feature type="region of interest" description="Disordered" evidence="4">
    <location>
        <begin position="284"/>
        <end position="308"/>
    </location>
</feature>
<dbReference type="PANTHER" id="PTHR13475:SF3">
    <property type="entry name" value="NEUGRIN"/>
    <property type="match status" value="1"/>
</dbReference>
<keyword evidence="7" id="KW-1185">Reference proteome</keyword>
<evidence type="ECO:0000313" key="6">
    <source>
        <dbReference type="EMBL" id="WWC57712.1"/>
    </source>
</evidence>
<evidence type="ECO:0000256" key="3">
    <source>
        <dbReference type="ARBA" id="ARBA00013566"/>
    </source>
</evidence>
<dbReference type="AlphaFoldDB" id="A0A1A6AEC8"/>
<reference evidence="6" key="2">
    <citation type="submission" date="2013-07" db="EMBL/GenBank/DDBJ databases">
        <authorList>
            <consortium name="The Broad Institute Genome Sequencing Platform"/>
            <person name="Cuomo C."/>
            <person name="Litvintseva A."/>
            <person name="Chen Y."/>
            <person name="Heitman J."/>
            <person name="Sun S."/>
            <person name="Springer D."/>
            <person name="Dromer F."/>
            <person name="Young S.K."/>
            <person name="Zeng Q."/>
            <person name="Gargeya S."/>
            <person name="Fitzgerald M."/>
            <person name="Abouelleil A."/>
            <person name="Alvarado L."/>
            <person name="Berlin A.M."/>
            <person name="Chapman S.B."/>
            <person name="Dewar J."/>
            <person name="Goldberg J."/>
            <person name="Griggs A."/>
            <person name="Gujja S."/>
            <person name="Hansen M."/>
            <person name="Howarth C."/>
            <person name="Imamovic A."/>
            <person name="Larimer J."/>
            <person name="McCowan C."/>
            <person name="Murphy C."/>
            <person name="Pearson M."/>
            <person name="Priest M."/>
            <person name="Roberts A."/>
            <person name="Saif S."/>
            <person name="Shea T."/>
            <person name="Sykes S."/>
            <person name="Wortman J."/>
            <person name="Nusbaum C."/>
            <person name="Birren B."/>
        </authorList>
    </citation>
    <scope>NUCLEOTIDE SEQUENCE</scope>
    <source>
        <strain evidence="6">CBS 10117</strain>
    </source>
</reference>
<feature type="region of interest" description="Disordered" evidence="4">
    <location>
        <begin position="354"/>
        <end position="396"/>
    </location>
</feature>
<reference evidence="5" key="1">
    <citation type="submission" date="2013-07" db="EMBL/GenBank/DDBJ databases">
        <title>The Genome Sequence of Cryptococcus dejecticola CBS10117.</title>
        <authorList>
            <consortium name="The Broad Institute Genome Sequencing Platform"/>
            <person name="Cuomo C."/>
            <person name="Litvintseva A."/>
            <person name="Chen Y."/>
            <person name="Heitman J."/>
            <person name="Sun S."/>
            <person name="Springer D."/>
            <person name="Dromer F."/>
            <person name="Young S.K."/>
            <person name="Zeng Q."/>
            <person name="Gargeya S."/>
            <person name="Fitzgerald M."/>
            <person name="Abouelleil A."/>
            <person name="Alvarado L."/>
            <person name="Berlin A.M."/>
            <person name="Chapman S.B."/>
            <person name="Dewar J."/>
            <person name="Goldberg J."/>
            <person name="Griggs A."/>
            <person name="Gujja S."/>
            <person name="Hansen M."/>
            <person name="Howarth C."/>
            <person name="Imamovic A."/>
            <person name="Larimer J."/>
            <person name="McCowan C."/>
            <person name="Murphy C."/>
            <person name="Pearson M."/>
            <person name="Priest M."/>
            <person name="Roberts A."/>
            <person name="Saif S."/>
            <person name="Shea T."/>
            <person name="Sykes S."/>
            <person name="Wortman J."/>
            <person name="Nusbaum C."/>
            <person name="Birren B."/>
        </authorList>
    </citation>
    <scope>NUCLEOTIDE SEQUENCE [LARGE SCALE GENOMIC DNA]</scope>
    <source>
        <strain evidence="5">CBS 10117</strain>
    </source>
</reference>
<dbReference type="EMBL" id="KI894027">
    <property type="protein sequence ID" value="OBR88431.1"/>
    <property type="molecule type" value="Genomic_DNA"/>
</dbReference>
<feature type="compositionally biased region" description="Basic and acidic residues" evidence="4">
    <location>
        <begin position="250"/>
        <end position="262"/>
    </location>
</feature>
<comment type="function">
    <text evidence="1">Required for respiratory activity and maintenance and expression of the mitochondrial genome.</text>
</comment>
<evidence type="ECO:0000313" key="5">
    <source>
        <dbReference type="EMBL" id="OBR88431.1"/>
    </source>
</evidence>
<accession>A0A1A6AEC8</accession>
<proteinExistence type="inferred from homology"/>
<reference evidence="6" key="3">
    <citation type="submission" date="2024-02" db="EMBL/GenBank/DDBJ databases">
        <title>Comparative genomics of Cryptococcus and Kwoniella reveals pathogenesis evolution and contrasting modes of karyotype evolution via chromosome fusion or intercentromeric recombination.</title>
        <authorList>
            <person name="Coelho M.A."/>
            <person name="David-Palma M."/>
            <person name="Shea T."/>
            <person name="Bowers K."/>
            <person name="McGinley-Smith S."/>
            <person name="Mohammad A.W."/>
            <person name="Gnirke A."/>
            <person name="Yurkov A.M."/>
            <person name="Nowrousian M."/>
            <person name="Sun S."/>
            <person name="Cuomo C.A."/>
            <person name="Heitman J."/>
        </authorList>
    </citation>
    <scope>NUCLEOTIDE SEQUENCE</scope>
    <source>
        <strain evidence="6">CBS 10117</strain>
    </source>
</reference>
<sequence>MFIISKASSSRLPLPTTRIICSTCRSFNSTPANQVKRPQKPYEAPVAKIDSYGNRIPIDEYMENDKAEINRRKFLEGLTEHKSRSNLEKYGGSARFGLRGSASRSSDDHEYEQAGDEDWRNKVGIKYDTGYNHRQPQNVQIRLGRKKFERANQSYLEEAKRLNPASYSKDHGYGRGSGNERSGWKDARDRQAGSGSGKSFGLRRDQESKSTLTLPLDDGHSRQRQERNNILIKAPKKSFGLSALSQSKPRSREAGSSERDHNPSLIRPAPSELNTRSAIATKAEGEAEMVLATDTKSPKTPSERWAPTKKLTYSAMAGLKTLHSMDPDKFSREVLSKKFGISREAVTRILKSKYRDSKKSSDIEGNQVIPEGEGSSNLKGTKWDRDPGSSEVVSPVPAILRAYGR</sequence>
<dbReference type="VEuPathDB" id="FungiDB:I303_00248"/>
<evidence type="ECO:0000313" key="7">
    <source>
        <dbReference type="Proteomes" id="UP000078595"/>
    </source>
</evidence>
<dbReference type="Pfam" id="PF12824">
    <property type="entry name" value="MRP-L20"/>
    <property type="match status" value="1"/>
</dbReference>
<feature type="compositionally biased region" description="Basic and acidic residues" evidence="4">
    <location>
        <begin position="217"/>
        <end position="227"/>
    </location>
</feature>
<evidence type="ECO:0000256" key="2">
    <source>
        <dbReference type="ARBA" id="ARBA00010895"/>
    </source>
</evidence>
<dbReference type="GeneID" id="28963947"/>
<feature type="region of interest" description="Disordered" evidence="4">
    <location>
        <begin position="91"/>
        <end position="117"/>
    </location>
</feature>
<evidence type="ECO:0000256" key="1">
    <source>
        <dbReference type="ARBA" id="ARBA00003548"/>
    </source>
</evidence>
<dbReference type="InterPro" id="IPR010487">
    <property type="entry name" value="NGRN/Rrg9"/>
</dbReference>
<evidence type="ECO:0000256" key="4">
    <source>
        <dbReference type="SAM" id="MobiDB-lite"/>
    </source>
</evidence>
<dbReference type="OrthoDB" id="5578174at2759"/>
<feature type="compositionally biased region" description="Basic and acidic residues" evidence="4">
    <location>
        <begin position="182"/>
        <end position="191"/>
    </location>
</feature>
<comment type="similarity">
    <text evidence="2">Belongs to the RRG9 family.</text>
</comment>
<organism evidence="5">
    <name type="scientific">Kwoniella dejecticola CBS 10117</name>
    <dbReference type="NCBI Taxonomy" id="1296121"/>
    <lineage>
        <taxon>Eukaryota</taxon>
        <taxon>Fungi</taxon>
        <taxon>Dikarya</taxon>
        <taxon>Basidiomycota</taxon>
        <taxon>Agaricomycotina</taxon>
        <taxon>Tremellomycetes</taxon>
        <taxon>Tremellales</taxon>
        <taxon>Cryptococcaceae</taxon>
        <taxon>Kwoniella</taxon>
    </lineage>
</organism>
<dbReference type="GO" id="GO:0005634">
    <property type="term" value="C:nucleus"/>
    <property type="evidence" value="ECO:0007669"/>
    <property type="project" value="TreeGrafter"/>
</dbReference>
<feature type="region of interest" description="Disordered" evidence="4">
    <location>
        <begin position="159"/>
        <end position="272"/>
    </location>
</feature>
<protein>
    <recommendedName>
        <fullName evidence="3">Required for respiratory growth protein 9, mitochondrial</fullName>
    </recommendedName>
</protein>
<name>A0A1A6AEC8_9TREE</name>
<dbReference type="PANTHER" id="PTHR13475">
    <property type="entry name" value="NEUGRIN"/>
    <property type="match status" value="1"/>
</dbReference>
<dbReference type="STRING" id="1296121.A0A1A6AEC8"/>
<dbReference type="KEGG" id="kdj:28963947"/>
<dbReference type="EMBL" id="CP144530">
    <property type="protein sequence ID" value="WWC57712.1"/>
    <property type="molecule type" value="Genomic_DNA"/>
</dbReference>
<gene>
    <name evidence="5" type="ORF">I303_00248</name>
    <name evidence="6" type="ORF">I303_100246</name>
</gene>